<dbReference type="RefSeq" id="WP_227906249.1">
    <property type="nucleotide sequence ID" value="NZ_CP095461.1"/>
</dbReference>
<name>A0A9X1S410_9MICC</name>
<dbReference type="CDD" id="cd04301">
    <property type="entry name" value="NAT_SF"/>
    <property type="match status" value="1"/>
</dbReference>
<dbReference type="GO" id="GO:0016747">
    <property type="term" value="F:acyltransferase activity, transferring groups other than amino-acyl groups"/>
    <property type="evidence" value="ECO:0007669"/>
    <property type="project" value="InterPro"/>
</dbReference>
<organism evidence="4 5">
    <name type="scientific">Arthrobacter gengyunqii</name>
    <dbReference type="NCBI Taxonomy" id="2886940"/>
    <lineage>
        <taxon>Bacteria</taxon>
        <taxon>Bacillati</taxon>
        <taxon>Actinomycetota</taxon>
        <taxon>Actinomycetes</taxon>
        <taxon>Micrococcales</taxon>
        <taxon>Micrococcaceae</taxon>
        <taxon>Arthrobacter</taxon>
    </lineage>
</organism>
<proteinExistence type="predicted"/>
<comment type="caution">
    <text evidence="4">The sequence shown here is derived from an EMBL/GenBank/DDBJ whole genome shotgun (WGS) entry which is preliminary data.</text>
</comment>
<dbReference type="InterPro" id="IPR000182">
    <property type="entry name" value="GNAT_dom"/>
</dbReference>
<keyword evidence="1" id="KW-0808">Transferase</keyword>
<dbReference type="InterPro" id="IPR016181">
    <property type="entry name" value="Acyl_CoA_acyltransferase"/>
</dbReference>
<dbReference type="Pfam" id="PF00583">
    <property type="entry name" value="Acetyltransf_1"/>
    <property type="match status" value="1"/>
</dbReference>
<dbReference type="Gene3D" id="3.40.630.30">
    <property type="match status" value="1"/>
</dbReference>
<accession>A0A9X1S410</accession>
<keyword evidence="2" id="KW-0012">Acyltransferase</keyword>
<reference evidence="4" key="1">
    <citation type="submission" date="2021-10" db="EMBL/GenBank/DDBJ databases">
        <title>Novel species in genus Arthrobacter.</title>
        <authorList>
            <person name="Liu Y."/>
        </authorList>
    </citation>
    <scope>NUCLEOTIDE SEQUENCE</scope>
    <source>
        <strain evidence="4">Zg-Y809</strain>
    </source>
</reference>
<sequence>MTSAAVRVRPPVESDAPRLADIHVSAWRAAYRNVMSDEYLDGLNPEAQTRGWRRNITEPRPGTFHLVAETDSGVAGFCIFGPAEGAADSTSASASASATGQLYAINVHPDSWAQGVGSALFAAAEEKLMSLGYHRAMLWVEANNERAIDFYTKRGWLDDGGTLQDTRFDPPVAERRHSRGF</sequence>
<evidence type="ECO:0000259" key="3">
    <source>
        <dbReference type="PROSITE" id="PS51186"/>
    </source>
</evidence>
<dbReference type="InterPro" id="IPR050832">
    <property type="entry name" value="Bact_Acetyltransf"/>
</dbReference>
<evidence type="ECO:0000313" key="5">
    <source>
        <dbReference type="Proteomes" id="UP001139264"/>
    </source>
</evidence>
<dbReference type="PANTHER" id="PTHR43877">
    <property type="entry name" value="AMINOALKYLPHOSPHONATE N-ACETYLTRANSFERASE-RELATED-RELATED"/>
    <property type="match status" value="1"/>
</dbReference>
<dbReference type="AlphaFoldDB" id="A0A9X1S410"/>
<dbReference type="SUPFAM" id="SSF55729">
    <property type="entry name" value="Acyl-CoA N-acyltransferases (Nat)"/>
    <property type="match status" value="1"/>
</dbReference>
<feature type="domain" description="N-acetyltransferase" evidence="3">
    <location>
        <begin position="6"/>
        <end position="181"/>
    </location>
</feature>
<dbReference type="PROSITE" id="PS51186">
    <property type="entry name" value="GNAT"/>
    <property type="match status" value="1"/>
</dbReference>
<gene>
    <name evidence="4" type="ORF">LJ751_00305</name>
</gene>
<evidence type="ECO:0000256" key="1">
    <source>
        <dbReference type="ARBA" id="ARBA00022679"/>
    </source>
</evidence>
<evidence type="ECO:0000313" key="4">
    <source>
        <dbReference type="EMBL" id="MCC3267805.1"/>
    </source>
</evidence>
<protein>
    <submittedName>
        <fullName evidence="4">GNAT family N-acetyltransferase</fullName>
    </submittedName>
</protein>
<dbReference type="EMBL" id="JAJFZP010000001">
    <property type="protein sequence ID" value="MCC3267805.1"/>
    <property type="molecule type" value="Genomic_DNA"/>
</dbReference>
<evidence type="ECO:0000256" key="2">
    <source>
        <dbReference type="ARBA" id="ARBA00023315"/>
    </source>
</evidence>
<dbReference type="Proteomes" id="UP001139264">
    <property type="component" value="Unassembled WGS sequence"/>
</dbReference>